<feature type="region of interest" description="Disordered" evidence="1">
    <location>
        <begin position="1"/>
        <end position="38"/>
    </location>
</feature>
<dbReference type="EMBL" id="HBUF01048629">
    <property type="protein sequence ID" value="CAG6620833.1"/>
    <property type="molecule type" value="Transcribed_RNA"/>
</dbReference>
<reference evidence="2" key="1">
    <citation type="submission" date="2021-05" db="EMBL/GenBank/DDBJ databases">
        <authorList>
            <person name="Alioto T."/>
            <person name="Alioto T."/>
            <person name="Gomez Garrido J."/>
        </authorList>
    </citation>
    <scope>NUCLEOTIDE SEQUENCE</scope>
</reference>
<evidence type="ECO:0000256" key="1">
    <source>
        <dbReference type="SAM" id="MobiDB-lite"/>
    </source>
</evidence>
<accession>A0A8D8M4Y1</accession>
<name>A0A8D8M4Y1_9HEMI</name>
<evidence type="ECO:0000313" key="2">
    <source>
        <dbReference type="EMBL" id="CAG6620833.1"/>
    </source>
</evidence>
<feature type="compositionally biased region" description="Pro residues" evidence="1">
    <location>
        <begin position="10"/>
        <end position="19"/>
    </location>
</feature>
<organism evidence="2">
    <name type="scientific">Cacopsylla melanoneura</name>
    <dbReference type="NCBI Taxonomy" id="428564"/>
    <lineage>
        <taxon>Eukaryota</taxon>
        <taxon>Metazoa</taxon>
        <taxon>Ecdysozoa</taxon>
        <taxon>Arthropoda</taxon>
        <taxon>Hexapoda</taxon>
        <taxon>Insecta</taxon>
        <taxon>Pterygota</taxon>
        <taxon>Neoptera</taxon>
        <taxon>Paraneoptera</taxon>
        <taxon>Hemiptera</taxon>
        <taxon>Sternorrhyncha</taxon>
        <taxon>Psylloidea</taxon>
        <taxon>Psyllidae</taxon>
        <taxon>Psyllinae</taxon>
        <taxon>Cacopsylla</taxon>
    </lineage>
</organism>
<protein>
    <submittedName>
        <fullName evidence="2">Uncharacterized protein</fullName>
    </submittedName>
</protein>
<sequence>MSSPVLYLSMPPPPPPPPLFTTSPSLASNSSRLPSALPKVLPPSPGIEMFKYSCEDSVLSSPGDSRTRFRLALRPPRPSRDGVLVAGEDLNAAIPEFRDVISDFMSRNFSRI</sequence>
<proteinExistence type="predicted"/>
<dbReference type="AlphaFoldDB" id="A0A8D8M4Y1"/>